<dbReference type="Proteomes" id="UP000581447">
    <property type="component" value="Unassembled WGS sequence"/>
</dbReference>
<protein>
    <recommendedName>
        <fullName evidence="3">ATP-grasp domain-containing protein</fullName>
    </recommendedName>
</protein>
<dbReference type="AlphaFoldDB" id="A0A840B1J0"/>
<evidence type="ECO:0000313" key="1">
    <source>
        <dbReference type="EMBL" id="MBB3943077.1"/>
    </source>
</evidence>
<reference evidence="1 2" key="1">
    <citation type="submission" date="2020-08" db="EMBL/GenBank/DDBJ databases">
        <title>Genomic Encyclopedia of Type Strains, Phase IV (KMG-IV): sequencing the most valuable type-strain genomes for metagenomic binning, comparative biology and taxonomic classification.</title>
        <authorList>
            <person name="Goeker M."/>
        </authorList>
    </citation>
    <scope>NUCLEOTIDE SEQUENCE [LARGE SCALE GENOMIC DNA]</scope>
    <source>
        <strain evidence="1 2">DSM 29050</strain>
    </source>
</reference>
<accession>A0A840B1J0</accession>
<name>A0A840B1J0_9SPHN</name>
<keyword evidence="2" id="KW-1185">Reference proteome</keyword>
<dbReference type="EMBL" id="JACIEA010000001">
    <property type="protein sequence ID" value="MBB3943077.1"/>
    <property type="molecule type" value="Genomic_DNA"/>
</dbReference>
<proteinExistence type="predicted"/>
<organism evidence="1 2">
    <name type="scientific">Sphingorhabdus rigui</name>
    <dbReference type="NCBI Taxonomy" id="1282858"/>
    <lineage>
        <taxon>Bacteria</taxon>
        <taxon>Pseudomonadati</taxon>
        <taxon>Pseudomonadota</taxon>
        <taxon>Alphaproteobacteria</taxon>
        <taxon>Sphingomonadales</taxon>
        <taxon>Sphingomonadaceae</taxon>
        <taxon>Sphingorhabdus</taxon>
    </lineage>
</organism>
<sequence length="297" mass="34029">MLLLFSGSYDGTVDRIVLSYGDDVFRFNYDLWQEYDLSFTEHGWIIRNPAGREITSETVTGAYWWKAFAFFTQDDKYVKAEVKYTLRDVYGWCQVRGIAKGNSIDYHNKLGKMTILGLAREYFSVPDTLVTFRKFNASRLEGSQVVAKSLASELSDSKGALMTTQVNVAEIDPSFPWYLQSKIDSAWDVTVFFCNGQSFPFRRSRAGLSGLDWRAEQNFETLVEEWEPMALGNTFANKILNLSNKLGVEFGRYDFMTVGDTDDLVFLEFNANGQWVFLDPFDKHGLLDCVTNWLRSA</sequence>
<gene>
    <name evidence="1" type="ORF">GGR91_001299</name>
</gene>
<evidence type="ECO:0008006" key="3">
    <source>
        <dbReference type="Google" id="ProtNLM"/>
    </source>
</evidence>
<dbReference type="RefSeq" id="WP_183941200.1">
    <property type="nucleotide sequence ID" value="NZ_BAABBG010000023.1"/>
</dbReference>
<evidence type="ECO:0000313" key="2">
    <source>
        <dbReference type="Proteomes" id="UP000581447"/>
    </source>
</evidence>
<comment type="caution">
    <text evidence="1">The sequence shown here is derived from an EMBL/GenBank/DDBJ whole genome shotgun (WGS) entry which is preliminary data.</text>
</comment>